<dbReference type="EMBL" id="LAQI01000018">
    <property type="protein sequence ID" value="KKY27819.1"/>
    <property type="molecule type" value="Genomic_DNA"/>
</dbReference>
<evidence type="ECO:0000313" key="1">
    <source>
        <dbReference type="EMBL" id="KKY27819.1"/>
    </source>
</evidence>
<comment type="caution">
    <text evidence="1">The sequence shown here is derived from an EMBL/GenBank/DDBJ whole genome shotgun (WGS) entry which is preliminary data.</text>
</comment>
<dbReference type="SUPFAM" id="SSF53300">
    <property type="entry name" value="vWA-like"/>
    <property type="match status" value="1"/>
</dbReference>
<proteinExistence type="predicted"/>
<reference evidence="1 2" key="1">
    <citation type="submission" date="2015-03" db="EMBL/GenBank/DDBJ databases">
        <authorList>
            <person name="Morales-Cruz A."/>
            <person name="Amrine K.C."/>
            <person name="Cantu D."/>
        </authorList>
    </citation>
    <scope>NUCLEOTIDE SEQUENCE [LARGE SCALE GENOMIC DNA]</scope>
    <source>
        <strain evidence="1">DS831</strain>
    </source>
</reference>
<protein>
    <submittedName>
        <fullName evidence="1">Uncharacterized protein</fullName>
    </submittedName>
</protein>
<organism evidence="1 2">
    <name type="scientific">Diplodia seriata</name>
    <dbReference type="NCBI Taxonomy" id="420778"/>
    <lineage>
        <taxon>Eukaryota</taxon>
        <taxon>Fungi</taxon>
        <taxon>Dikarya</taxon>
        <taxon>Ascomycota</taxon>
        <taxon>Pezizomycotina</taxon>
        <taxon>Dothideomycetes</taxon>
        <taxon>Dothideomycetes incertae sedis</taxon>
        <taxon>Botryosphaeriales</taxon>
        <taxon>Botryosphaeriaceae</taxon>
        <taxon>Diplodia</taxon>
    </lineage>
</organism>
<dbReference type="InterPro" id="IPR036465">
    <property type="entry name" value="vWFA_dom_sf"/>
</dbReference>
<sequence>MVASSSIMDSTTRASWKVQPTVEKHTEYVPLHRARQFFAVDASGSTAGSIIRREYEFVLKMIEGHPDDHTALWGSDCEDPTNTFPKTPWKASMGGTQPSQILQNRQALDTIGASDVWYLLTDGEIWGSDVETLCGLAMDTGVLNVPTIFVITGSKRASPSDLNVSVGVSFVANAQDVLILFKETSTGHLYIMAAKGCFQALDPNSHDLEDWAPLKQLFSETDLVKLLRTHDIQVPTAQSRPRLTAGTISLGEEWDKQNPGAVVDLDLLVTAGGKLSNTDVDELLAEEAFGKLSLAYKTRGRIQDLRNFLISQKIEEINIKLEDVSGARDIISRLSDQALDASARDALQLQLREAHARNRHNYQNAVKTLRGSGEDQAARDRNRLVNFALEQLAAMESSGYTADILSRRSNRARRAATVADGGVISVQSLDLDTPNAFRGECNICCGDNEVMSISLKAGADGAANTDNFALDFPLAAGRFESNRDIISSQLVCFQCALAFEGRSLFKEQLAAVLPTVDCHGSNKKYIYEQLHLVLTGGLRVGASGTSQLFMTILDRTLREKEWAGAGSDMAPDAETAQRRDLFRWVLDNLLERTSCRETFNEQGQWVTYSKALAWAAKDFREQGVDSWAVGYPTAGFMQLIQFGRHLEAFDAQAARDLRLAKVLHSVASAYLAQLYKNMHSGSQSWKQPLLELIYADFNADLVPTDKRGHESVLDDSAVFWERLSTFLAADAELLADWDAADVERAMGRVQLLAFWLVYLQREHTRAKTYFQKLRAEQPLSHAVLDATTSRAALAPSVTHPTLLSIFRGPDDATTDPATLALRARHTGPSPFTTPFGPSVLRCCYPACREPFLSADQAAELENLYAGDGDDGKPWPPRVLDRLRQARARHLAAVFALDAADSNQTGLPAVTASPAPPRSTHYNLHVSIARAWGRLIGDGDGDGDVVGRNKRAIAAAVVAGGAVGTQEDDEAAQQQQQLSAFVDDVRREICASRRGDVFRASLDDETRMALPSFLEALGVALRLEEQRVGAGAGAAGDDGEGDGGRVDVDVDVDVAAYVHDWEQNKLEAKVRWELRRERAGL</sequence>
<accession>A0A0G2F0D7</accession>
<reference evidence="1 2" key="2">
    <citation type="submission" date="2015-05" db="EMBL/GenBank/DDBJ databases">
        <title>Distinctive expansion of gene families associated with plant cell wall degradation and secondary metabolism in the genomes of grapevine trunk pathogens.</title>
        <authorList>
            <person name="Lawrence D.P."/>
            <person name="Travadon R."/>
            <person name="Rolshausen P.E."/>
            <person name="Baumgartner K."/>
        </authorList>
    </citation>
    <scope>NUCLEOTIDE SEQUENCE [LARGE SCALE GENOMIC DNA]</scope>
    <source>
        <strain evidence="1">DS831</strain>
    </source>
</reference>
<gene>
    <name evidence="1" type="ORF">UCDDS831_g00683</name>
</gene>
<evidence type="ECO:0000313" key="2">
    <source>
        <dbReference type="Proteomes" id="UP000034182"/>
    </source>
</evidence>
<dbReference type="Proteomes" id="UP000034182">
    <property type="component" value="Unassembled WGS sequence"/>
</dbReference>
<dbReference type="AlphaFoldDB" id="A0A0G2F0D7"/>
<name>A0A0G2F0D7_9PEZI</name>